<dbReference type="PANTHER" id="PTHR34761">
    <property type="entry name" value="NUCLEOLUS AND NEURAL PROGENITOR PROTEIN"/>
    <property type="match status" value="1"/>
</dbReference>
<evidence type="ECO:0000259" key="2">
    <source>
        <dbReference type="Pfam" id="PF14780"/>
    </source>
</evidence>
<dbReference type="InterPro" id="IPR027951">
    <property type="entry name" value="Nepro_N"/>
</dbReference>
<evidence type="ECO:0000313" key="3">
    <source>
        <dbReference type="EMBL" id="KAJ8927589.1"/>
    </source>
</evidence>
<feature type="domain" description="Nucleolus and neural progenitor protein-like N-terminal" evidence="2">
    <location>
        <begin position="4"/>
        <end position="185"/>
    </location>
</feature>
<dbReference type="Proteomes" id="UP001162156">
    <property type="component" value="Unassembled WGS sequence"/>
</dbReference>
<dbReference type="EMBL" id="JANEYF010005593">
    <property type="protein sequence ID" value="KAJ8927589.1"/>
    <property type="molecule type" value="Genomic_DNA"/>
</dbReference>
<dbReference type="GO" id="GO:0045747">
    <property type="term" value="P:positive regulation of Notch signaling pathway"/>
    <property type="evidence" value="ECO:0007669"/>
    <property type="project" value="TreeGrafter"/>
</dbReference>
<accession>A0AAV8WMB1</accession>
<feature type="compositionally biased region" description="Basic residues" evidence="1">
    <location>
        <begin position="495"/>
        <end position="504"/>
    </location>
</feature>
<keyword evidence="4" id="KW-1185">Reference proteome</keyword>
<dbReference type="AlphaFoldDB" id="A0AAV8WMB1"/>
<name>A0AAV8WMB1_9CUCU</name>
<evidence type="ECO:0000313" key="4">
    <source>
        <dbReference type="Proteomes" id="UP001162156"/>
    </source>
</evidence>
<comment type="caution">
    <text evidence="3">The sequence shown here is derived from an EMBL/GenBank/DDBJ whole genome shotgun (WGS) entry which is preliminary data.</text>
</comment>
<dbReference type="PANTHER" id="PTHR34761:SF1">
    <property type="entry name" value="NUCLEOLUS AND NEURAL PROGENITOR PROTEIN"/>
    <property type="match status" value="1"/>
</dbReference>
<feature type="compositionally biased region" description="Basic residues" evidence="1">
    <location>
        <begin position="544"/>
        <end position="568"/>
    </location>
</feature>
<feature type="region of interest" description="Disordered" evidence="1">
    <location>
        <begin position="495"/>
        <end position="568"/>
    </location>
</feature>
<dbReference type="GO" id="GO:0005634">
    <property type="term" value="C:nucleus"/>
    <property type="evidence" value="ECO:0007669"/>
    <property type="project" value="TreeGrafter"/>
</dbReference>
<dbReference type="Pfam" id="PF14780">
    <property type="entry name" value="NEPRO_N"/>
    <property type="match status" value="1"/>
</dbReference>
<protein>
    <recommendedName>
        <fullName evidence="2">Nucleolus and neural progenitor protein-like N-terminal domain-containing protein</fullName>
    </recommendedName>
</protein>
<sequence length="568" mass="66581">MNLWNVKDLPAPPINTYKAVNKKIDIQHLFNVFREGETFFEDDKFMYAEFTVLSRIVYRMKQKFRSAKDFKALQKINKALDNYFNMDILRNLKNFMHLIPSRYKDETYLPTKNLLDYILIRLQGLVKLMERIIETCKIAAYLLDKRIHTGHFWKIAFIIFSIVSRIYVLAKYSAKFSCEFYSKLYPFSSQLSNISEWYPHYTLPKDLKEWMNVDWLEVDDEIQIVEVPTDIPDIIQFFDLVDDDDDEVQFCNEYVMIKDDADDTETEKTMEKMGNMNFKDLWELRGFDAKEDVESCTSKNNINSDINVLSETDKSDTTVISDNSVQSYNDDIIDIDSDHSNNLSKKENPIVITDVDEETIPDTPLVVTKKRKKTKKSVKKLDVDEETIPDTPLVVTKKRKKTKKNVKKLDVDEETIPDTLDKDIITISDTSFMETMNKNQMKVTKKRKKTKKSVKKLEVEENQNNDFDNIVSDKDDIITISDTSFMETMNKNQMKKMKKKKKSKSTQNIGHQCCVPSGSTITNTFSNNRKRKLESEGEDLKEAKRLKKRLKRKGRKQKLKFSKNKPKG</sequence>
<feature type="compositionally biased region" description="Basic and acidic residues" evidence="1">
    <location>
        <begin position="533"/>
        <end position="543"/>
    </location>
</feature>
<proteinExistence type="predicted"/>
<gene>
    <name evidence="3" type="ORF">NQ314_019934</name>
</gene>
<evidence type="ECO:0000256" key="1">
    <source>
        <dbReference type="SAM" id="MobiDB-lite"/>
    </source>
</evidence>
<reference evidence="3" key="1">
    <citation type="journal article" date="2023" name="Insect Mol. Biol.">
        <title>Genome sequencing provides insights into the evolution of gene families encoding plant cell wall-degrading enzymes in longhorned beetles.</title>
        <authorList>
            <person name="Shin N.R."/>
            <person name="Okamura Y."/>
            <person name="Kirsch R."/>
            <person name="Pauchet Y."/>
        </authorList>
    </citation>
    <scope>NUCLEOTIDE SEQUENCE</scope>
    <source>
        <strain evidence="3">RBIC_L_NR</strain>
    </source>
</reference>
<dbReference type="InterPro" id="IPR052835">
    <property type="entry name" value="Nepro"/>
</dbReference>
<organism evidence="3 4">
    <name type="scientific">Rhamnusium bicolor</name>
    <dbReference type="NCBI Taxonomy" id="1586634"/>
    <lineage>
        <taxon>Eukaryota</taxon>
        <taxon>Metazoa</taxon>
        <taxon>Ecdysozoa</taxon>
        <taxon>Arthropoda</taxon>
        <taxon>Hexapoda</taxon>
        <taxon>Insecta</taxon>
        <taxon>Pterygota</taxon>
        <taxon>Neoptera</taxon>
        <taxon>Endopterygota</taxon>
        <taxon>Coleoptera</taxon>
        <taxon>Polyphaga</taxon>
        <taxon>Cucujiformia</taxon>
        <taxon>Chrysomeloidea</taxon>
        <taxon>Cerambycidae</taxon>
        <taxon>Lepturinae</taxon>
        <taxon>Rhagiini</taxon>
        <taxon>Rhamnusium</taxon>
    </lineage>
</organism>
<feature type="compositionally biased region" description="Polar residues" evidence="1">
    <location>
        <begin position="517"/>
        <end position="527"/>
    </location>
</feature>